<keyword evidence="1" id="KW-0472">Membrane</keyword>
<dbReference type="RefSeq" id="WP_120749187.1">
    <property type="nucleotide sequence ID" value="NZ_RBAH01000016.1"/>
</dbReference>
<evidence type="ECO:0000256" key="2">
    <source>
        <dbReference type="SAM" id="SignalP"/>
    </source>
</evidence>
<gene>
    <name evidence="3" type="ORF">D7M11_20830</name>
</gene>
<keyword evidence="1" id="KW-0812">Transmembrane</keyword>
<dbReference type="AlphaFoldDB" id="A0A3B0C194"/>
<protein>
    <submittedName>
        <fullName evidence="3">Uncharacterized protein</fullName>
    </submittedName>
</protein>
<dbReference type="Proteomes" id="UP000282311">
    <property type="component" value="Unassembled WGS sequence"/>
</dbReference>
<evidence type="ECO:0000256" key="1">
    <source>
        <dbReference type="SAM" id="Phobius"/>
    </source>
</evidence>
<accession>A0A3B0C194</accession>
<comment type="caution">
    <text evidence="3">The sequence shown here is derived from an EMBL/GenBank/DDBJ whole genome shotgun (WGS) entry which is preliminary data.</text>
</comment>
<reference evidence="3 4" key="1">
    <citation type="journal article" date="2007" name="Int. J. Syst. Evol. Microbiol.">
        <title>Paenibacillus ginsengarvi sp. nov., isolated from soil from ginseng cultivation.</title>
        <authorList>
            <person name="Yoon M.H."/>
            <person name="Ten L.N."/>
            <person name="Im W.T."/>
        </authorList>
    </citation>
    <scope>NUCLEOTIDE SEQUENCE [LARGE SCALE GENOMIC DNA]</scope>
    <source>
        <strain evidence="3 4">KCTC 13059</strain>
    </source>
</reference>
<organism evidence="3 4">
    <name type="scientific">Paenibacillus ginsengarvi</name>
    <dbReference type="NCBI Taxonomy" id="400777"/>
    <lineage>
        <taxon>Bacteria</taxon>
        <taxon>Bacillati</taxon>
        <taxon>Bacillota</taxon>
        <taxon>Bacilli</taxon>
        <taxon>Bacillales</taxon>
        <taxon>Paenibacillaceae</taxon>
        <taxon>Paenibacillus</taxon>
    </lineage>
</organism>
<feature type="signal peptide" evidence="2">
    <location>
        <begin position="1"/>
        <end position="25"/>
    </location>
</feature>
<keyword evidence="4" id="KW-1185">Reference proteome</keyword>
<evidence type="ECO:0000313" key="4">
    <source>
        <dbReference type="Proteomes" id="UP000282311"/>
    </source>
</evidence>
<feature type="transmembrane region" description="Helical" evidence="1">
    <location>
        <begin position="90"/>
        <end position="107"/>
    </location>
</feature>
<dbReference type="EMBL" id="RBAH01000016">
    <property type="protein sequence ID" value="RKN79132.1"/>
    <property type="molecule type" value="Genomic_DNA"/>
</dbReference>
<keyword evidence="1" id="KW-1133">Transmembrane helix</keyword>
<sequence>MKKKKLPIFLTIITCITFSVVPAYAAPTGVTQLFLSTASGPLASYSDINGDKSYNKLTLVHQVVKDNNYANPLFKKNIPIPMFGTYLREYSITLGIQVLITKLMVLLKRYRTG</sequence>
<evidence type="ECO:0000313" key="3">
    <source>
        <dbReference type="EMBL" id="RKN79132.1"/>
    </source>
</evidence>
<proteinExistence type="predicted"/>
<name>A0A3B0C194_9BACL</name>
<feature type="chain" id="PRO_5017187484" evidence="2">
    <location>
        <begin position="26"/>
        <end position="113"/>
    </location>
</feature>
<keyword evidence="2" id="KW-0732">Signal</keyword>